<name>A0AAV5BI16_ELECO</name>
<keyword evidence="3" id="KW-0479">Metal-binding</keyword>
<comment type="caution">
    <text evidence="5">The sequence shown here is derived from an EMBL/GenBank/DDBJ whole genome shotgun (WGS) entry which is preliminary data.</text>
</comment>
<evidence type="ECO:0000256" key="3">
    <source>
        <dbReference type="RuleBase" id="RU366020"/>
    </source>
</evidence>
<proteinExistence type="inferred from homology"/>
<evidence type="ECO:0000259" key="4">
    <source>
        <dbReference type="PROSITE" id="PS51746"/>
    </source>
</evidence>
<dbReference type="Proteomes" id="UP001054889">
    <property type="component" value="Unassembled WGS sequence"/>
</dbReference>
<dbReference type="EC" id="3.1.3.16" evidence="3"/>
<dbReference type="PANTHER" id="PTHR12320">
    <property type="entry name" value="PROTEIN PHOSPHATASE 2C"/>
    <property type="match status" value="1"/>
</dbReference>
<comment type="catalytic activity">
    <reaction evidence="2 3">
        <text>O-phospho-L-threonyl-[protein] + H2O = L-threonyl-[protein] + phosphate</text>
        <dbReference type="Rhea" id="RHEA:47004"/>
        <dbReference type="Rhea" id="RHEA-COMP:11060"/>
        <dbReference type="Rhea" id="RHEA-COMP:11605"/>
        <dbReference type="ChEBI" id="CHEBI:15377"/>
        <dbReference type="ChEBI" id="CHEBI:30013"/>
        <dbReference type="ChEBI" id="CHEBI:43474"/>
        <dbReference type="ChEBI" id="CHEBI:61977"/>
        <dbReference type="EC" id="3.1.3.16"/>
    </reaction>
</comment>
<comment type="catalytic activity">
    <reaction evidence="1 3">
        <text>O-phospho-L-seryl-[protein] + H2O = L-seryl-[protein] + phosphate</text>
        <dbReference type="Rhea" id="RHEA:20629"/>
        <dbReference type="Rhea" id="RHEA-COMP:9863"/>
        <dbReference type="Rhea" id="RHEA-COMP:11604"/>
        <dbReference type="ChEBI" id="CHEBI:15377"/>
        <dbReference type="ChEBI" id="CHEBI:29999"/>
        <dbReference type="ChEBI" id="CHEBI:43474"/>
        <dbReference type="ChEBI" id="CHEBI:83421"/>
        <dbReference type="EC" id="3.1.3.16"/>
    </reaction>
</comment>
<dbReference type="Gene3D" id="3.60.40.10">
    <property type="entry name" value="PPM-type phosphatase domain"/>
    <property type="match status" value="1"/>
</dbReference>
<evidence type="ECO:0000313" key="5">
    <source>
        <dbReference type="EMBL" id="GJM85616.1"/>
    </source>
</evidence>
<feature type="domain" description="PPM-type phosphatase" evidence="4">
    <location>
        <begin position="1"/>
        <end position="176"/>
    </location>
</feature>
<dbReference type="EMBL" id="BQKI01000001">
    <property type="protein sequence ID" value="GJM85616.1"/>
    <property type="molecule type" value="Genomic_DNA"/>
</dbReference>
<sequence>MHVSRLLWQQVSMRGRSRRRQGLFPTILSLADGTLRWAYVGDSGFVVFRDGRLFCRSRAQQHEFNCPCHLSSKVTSASVSHAAVGEVPAMEGDVVVVGTDGLFDNVSDDEMERVVEMGAAMGFLPKNMADVIAGVVYEAARCSFRDTPYSVARRKERGTTSTGGKADDITVIVAFII</sequence>
<keyword evidence="3" id="KW-0378">Hydrolase</keyword>
<evidence type="ECO:0000313" key="7">
    <source>
        <dbReference type="Proteomes" id="UP001054889"/>
    </source>
</evidence>
<keyword evidence="3" id="KW-0460">Magnesium</keyword>
<comment type="cofactor">
    <cofactor evidence="3">
        <name>Mg(2+)</name>
        <dbReference type="ChEBI" id="CHEBI:18420"/>
    </cofactor>
</comment>
<keyword evidence="7" id="KW-1185">Reference proteome</keyword>
<dbReference type="SUPFAM" id="SSF81606">
    <property type="entry name" value="PP2C-like"/>
    <property type="match status" value="1"/>
</dbReference>
<reference evidence="5" key="1">
    <citation type="journal article" date="2018" name="DNA Res.">
        <title>Multiple hybrid de novo genome assembly of finger millet, an orphan allotetraploid crop.</title>
        <authorList>
            <person name="Hatakeyama M."/>
            <person name="Aluri S."/>
            <person name="Balachadran M.T."/>
            <person name="Sivarajan S.R."/>
            <person name="Patrignani A."/>
            <person name="Gruter S."/>
            <person name="Poveda L."/>
            <person name="Shimizu-Inatsugi R."/>
            <person name="Baeten J."/>
            <person name="Francoijs K.J."/>
            <person name="Nataraja K.N."/>
            <person name="Reddy Y.A.N."/>
            <person name="Phadnis S."/>
            <person name="Ravikumar R.L."/>
            <person name="Schlapbach R."/>
            <person name="Sreeman S.M."/>
            <person name="Shimizu K.K."/>
        </authorList>
    </citation>
    <scope>NUCLEOTIDE SEQUENCE</scope>
</reference>
<evidence type="ECO:0000256" key="1">
    <source>
        <dbReference type="ARBA" id="ARBA00047761"/>
    </source>
</evidence>
<dbReference type="GO" id="GO:0046872">
    <property type="term" value="F:metal ion binding"/>
    <property type="evidence" value="ECO:0007669"/>
    <property type="project" value="UniProtKB-UniRule"/>
</dbReference>
<comment type="cofactor">
    <cofactor evidence="3">
        <name>Mn(2+)</name>
        <dbReference type="ChEBI" id="CHEBI:29035"/>
    </cofactor>
</comment>
<accession>A0AAV5BI16</accession>
<dbReference type="PROSITE" id="PS51746">
    <property type="entry name" value="PPM_2"/>
    <property type="match status" value="1"/>
</dbReference>
<evidence type="ECO:0000256" key="2">
    <source>
        <dbReference type="ARBA" id="ARBA00048336"/>
    </source>
</evidence>
<dbReference type="AlphaFoldDB" id="A0AAV5BI16"/>
<gene>
    <name evidence="5" type="primary">ga01397</name>
    <name evidence="6" type="synonym">ga02084</name>
    <name evidence="5" type="ORF">PR202_ga01397</name>
    <name evidence="6" type="ORF">PR202_ga02084</name>
</gene>
<organism evidence="5 7">
    <name type="scientific">Eleusine coracana subsp. coracana</name>
    <dbReference type="NCBI Taxonomy" id="191504"/>
    <lineage>
        <taxon>Eukaryota</taxon>
        <taxon>Viridiplantae</taxon>
        <taxon>Streptophyta</taxon>
        <taxon>Embryophyta</taxon>
        <taxon>Tracheophyta</taxon>
        <taxon>Spermatophyta</taxon>
        <taxon>Magnoliopsida</taxon>
        <taxon>Liliopsida</taxon>
        <taxon>Poales</taxon>
        <taxon>Poaceae</taxon>
        <taxon>PACMAD clade</taxon>
        <taxon>Chloridoideae</taxon>
        <taxon>Cynodonteae</taxon>
        <taxon>Eleusininae</taxon>
        <taxon>Eleusine</taxon>
    </lineage>
</organism>
<dbReference type="EMBL" id="BQKI01000001">
    <property type="protein sequence ID" value="GJM86243.1"/>
    <property type="molecule type" value="Genomic_DNA"/>
</dbReference>
<evidence type="ECO:0000313" key="6">
    <source>
        <dbReference type="EMBL" id="GJM86243.1"/>
    </source>
</evidence>
<dbReference type="InterPro" id="IPR001932">
    <property type="entry name" value="PPM-type_phosphatase-like_dom"/>
</dbReference>
<keyword evidence="3" id="KW-0904">Protein phosphatase</keyword>
<keyword evidence="3" id="KW-0464">Manganese</keyword>
<protein>
    <recommendedName>
        <fullName evidence="3">Protein phosphatase</fullName>
        <ecNumber evidence="3">3.1.3.16</ecNumber>
    </recommendedName>
</protein>
<reference evidence="5" key="2">
    <citation type="submission" date="2021-12" db="EMBL/GenBank/DDBJ databases">
        <title>Resequencing data analysis of finger millet.</title>
        <authorList>
            <person name="Hatakeyama M."/>
            <person name="Aluri S."/>
            <person name="Balachadran M.T."/>
            <person name="Sivarajan S.R."/>
            <person name="Poveda L."/>
            <person name="Shimizu-Inatsugi R."/>
            <person name="Schlapbach R."/>
            <person name="Sreeman S.M."/>
            <person name="Shimizu K.K."/>
        </authorList>
    </citation>
    <scope>NUCLEOTIDE SEQUENCE</scope>
</reference>
<dbReference type="PANTHER" id="PTHR12320:SF87">
    <property type="entry name" value="PROTEIN PHOSPHATASE 2C 24-RELATED"/>
    <property type="match status" value="1"/>
</dbReference>
<comment type="similarity">
    <text evidence="3">Belongs to the PP2C family.</text>
</comment>
<dbReference type="GO" id="GO:0004722">
    <property type="term" value="F:protein serine/threonine phosphatase activity"/>
    <property type="evidence" value="ECO:0007669"/>
    <property type="project" value="UniProtKB-EC"/>
</dbReference>
<dbReference type="InterPro" id="IPR036457">
    <property type="entry name" value="PPM-type-like_dom_sf"/>
</dbReference>
<dbReference type="InterPro" id="IPR039123">
    <property type="entry name" value="PPTC7"/>
</dbReference>